<keyword evidence="3" id="KW-1185">Reference proteome</keyword>
<dbReference type="AlphaFoldDB" id="L0D997"/>
<feature type="compositionally biased region" description="Pro residues" evidence="1">
    <location>
        <begin position="194"/>
        <end position="207"/>
    </location>
</feature>
<gene>
    <name evidence="2" type="ordered locus">Sinac_1440</name>
</gene>
<feature type="region of interest" description="Disordered" evidence="1">
    <location>
        <begin position="62"/>
        <end position="215"/>
    </location>
</feature>
<reference evidence="2 3" key="1">
    <citation type="submission" date="2012-02" db="EMBL/GenBank/DDBJ databases">
        <title>Complete sequence of chromosome of Singulisphaera acidiphila DSM 18658.</title>
        <authorList>
            <consortium name="US DOE Joint Genome Institute (JGI-PGF)"/>
            <person name="Lucas S."/>
            <person name="Copeland A."/>
            <person name="Lapidus A."/>
            <person name="Glavina del Rio T."/>
            <person name="Dalin E."/>
            <person name="Tice H."/>
            <person name="Bruce D."/>
            <person name="Goodwin L."/>
            <person name="Pitluck S."/>
            <person name="Peters L."/>
            <person name="Ovchinnikova G."/>
            <person name="Chertkov O."/>
            <person name="Kyrpides N."/>
            <person name="Mavromatis K."/>
            <person name="Ivanova N."/>
            <person name="Brettin T."/>
            <person name="Detter J.C."/>
            <person name="Han C."/>
            <person name="Larimer F."/>
            <person name="Land M."/>
            <person name="Hauser L."/>
            <person name="Markowitz V."/>
            <person name="Cheng J.-F."/>
            <person name="Hugenholtz P."/>
            <person name="Woyke T."/>
            <person name="Wu D."/>
            <person name="Tindall B."/>
            <person name="Pomrenke H."/>
            <person name="Brambilla E."/>
            <person name="Klenk H.-P."/>
            <person name="Eisen J.A."/>
        </authorList>
    </citation>
    <scope>NUCLEOTIDE SEQUENCE [LARGE SCALE GENOMIC DNA]</scope>
    <source>
        <strain evidence="3">ATCC BAA-1392 / DSM 18658 / VKM B-2454 / MOB10</strain>
    </source>
</reference>
<accession>L0D997</accession>
<feature type="compositionally biased region" description="Basic and acidic residues" evidence="1">
    <location>
        <begin position="169"/>
        <end position="181"/>
    </location>
</feature>
<feature type="region of interest" description="Disordered" evidence="1">
    <location>
        <begin position="372"/>
        <end position="394"/>
    </location>
</feature>
<evidence type="ECO:0000313" key="3">
    <source>
        <dbReference type="Proteomes" id="UP000010798"/>
    </source>
</evidence>
<dbReference type="RefSeq" id="WP_015244996.1">
    <property type="nucleotide sequence ID" value="NC_019892.1"/>
</dbReference>
<evidence type="ECO:0000256" key="1">
    <source>
        <dbReference type="SAM" id="MobiDB-lite"/>
    </source>
</evidence>
<organism evidence="2 3">
    <name type="scientific">Singulisphaera acidiphila (strain ATCC BAA-1392 / DSM 18658 / VKM B-2454 / MOB10)</name>
    <dbReference type="NCBI Taxonomy" id="886293"/>
    <lineage>
        <taxon>Bacteria</taxon>
        <taxon>Pseudomonadati</taxon>
        <taxon>Planctomycetota</taxon>
        <taxon>Planctomycetia</taxon>
        <taxon>Isosphaerales</taxon>
        <taxon>Isosphaeraceae</taxon>
        <taxon>Singulisphaera</taxon>
    </lineage>
</organism>
<feature type="compositionally biased region" description="Low complexity" evidence="1">
    <location>
        <begin position="95"/>
        <end position="107"/>
    </location>
</feature>
<evidence type="ECO:0000313" key="2">
    <source>
        <dbReference type="EMBL" id="AGA25822.1"/>
    </source>
</evidence>
<dbReference type="KEGG" id="saci:Sinac_1440"/>
<dbReference type="OrthoDB" id="9972188at2"/>
<dbReference type="STRING" id="886293.Sinac_1440"/>
<dbReference type="PRINTS" id="PR01217">
    <property type="entry name" value="PRICHEXTENSN"/>
</dbReference>
<name>L0D997_SINAD</name>
<feature type="compositionally biased region" description="Acidic residues" evidence="1">
    <location>
        <begin position="1"/>
        <end position="15"/>
    </location>
</feature>
<feature type="region of interest" description="Disordered" evidence="1">
    <location>
        <begin position="1"/>
        <end position="25"/>
    </location>
</feature>
<sequence length="394" mass="42239">MIDEPDFSIEGEDSPPVEQPAATPPPKVVIEYRDRGFPSLLIPPLLILVAVLVILDFRRETPILVPPPAPPQATALVEPKPERPTPAEPVNHEGAAAPDDAATAAATPTPPSPPRSPATASALPELPDLDDLMPPLASSSVASPPPADRHGGNVPAPTLEAKPAAPATEHAEAAHDSKLESIRNPAPIAKLEEPPPVVAADPPPPRPVVAEPAPEVTKEQVLAEIRDEAEHKAAEMRKIEELKPQVRFLEVSRVIKKAEANRIPFHRSLKELLRSRRPNVGQDIEALCNDYGRTTLPEIRAHINKIVSTTYARSSLKIKVEMMRAWGYPEPMIFDYVANGVDRLLGTPGGPRDGDEVRVRAARLLVAMPPSATTGHSVAGSAPVPSFANGQRPH</sequence>
<protein>
    <submittedName>
        <fullName evidence="2">Uncharacterized protein</fullName>
    </submittedName>
</protein>
<dbReference type="EMBL" id="CP003364">
    <property type="protein sequence ID" value="AGA25822.1"/>
    <property type="molecule type" value="Genomic_DNA"/>
</dbReference>
<dbReference type="Proteomes" id="UP000010798">
    <property type="component" value="Chromosome"/>
</dbReference>
<feature type="compositionally biased region" description="Low complexity" evidence="1">
    <location>
        <begin position="117"/>
        <end position="142"/>
    </location>
</feature>
<proteinExistence type="predicted"/>
<dbReference type="HOGENOM" id="CLU_700001_0_0_0"/>